<name>A0AAW8WK28_9LACO</name>
<dbReference type="InterPro" id="IPR050315">
    <property type="entry name" value="FAD-oxidoreductase_2"/>
</dbReference>
<keyword evidence="3" id="KW-0274">FAD</keyword>
<evidence type="ECO:0000259" key="5">
    <source>
        <dbReference type="Pfam" id="PF00890"/>
    </source>
</evidence>
<dbReference type="PANTHER" id="PTHR43400">
    <property type="entry name" value="FUMARATE REDUCTASE"/>
    <property type="match status" value="1"/>
</dbReference>
<evidence type="ECO:0000256" key="4">
    <source>
        <dbReference type="ARBA" id="ARBA00023002"/>
    </source>
</evidence>
<dbReference type="AlphaFoldDB" id="A0AAW8WK28"/>
<dbReference type="GO" id="GO:0033765">
    <property type="term" value="F:steroid dehydrogenase activity, acting on the CH-CH group of donors"/>
    <property type="evidence" value="ECO:0007669"/>
    <property type="project" value="UniProtKB-ARBA"/>
</dbReference>
<dbReference type="Proteomes" id="UP001230300">
    <property type="component" value="Unassembled WGS sequence"/>
</dbReference>
<sequence length="478" mass="52389">MLASKSKYDVVIIGAGLSGSAAAAEAGLHHLSTLVVEKGRTIGGTGNYVEGVFAVNSRLQKAKNSQLTPTKIYNEEKEWTHSLANMAVWRDYIKHSAENVDWLNEHGATITTMRTLGTGYDTWHLFDGHGKSAINNGLIPTAKKNGVEVITSAAAQSLRLDNQGHISGLEILDYDTKKAQFIQADNIIIATGGYLNNSKMLDSNNNHTSHRIVAVNSGKNTGDGLRLAWSVGAKKFGMGTIMMFGGQVFDTKEPGYKNWMRQSNRAATHEAGLWVNELGERFANEDCTDIWAIAGNNLIRQEKVFAIFDQAQIDELTKHSFKGNYVYDHLKEDIQTDLAEQKNYLTVADSISELAANLHLPKLVESVEHYNDLVQKKDDTDFYKDAKYLRKIQTGRIYAFELGVGAFCTMGGLRTDTSNGVLDNNGQHIHGLYAIGSDGSSVLVGDTYGVNVPGSEAGYCIYSGRNAIKSIIKNKNIL</sequence>
<evidence type="ECO:0000256" key="1">
    <source>
        <dbReference type="ARBA" id="ARBA00001974"/>
    </source>
</evidence>
<dbReference type="Gene3D" id="3.50.50.60">
    <property type="entry name" value="FAD/NAD(P)-binding domain"/>
    <property type="match status" value="1"/>
</dbReference>
<comment type="cofactor">
    <cofactor evidence="1">
        <name>FAD</name>
        <dbReference type="ChEBI" id="CHEBI:57692"/>
    </cofactor>
</comment>
<evidence type="ECO:0000313" key="8">
    <source>
        <dbReference type="Proteomes" id="UP001253287"/>
    </source>
</evidence>
<dbReference type="EMBL" id="JAVTXN010000001">
    <property type="protein sequence ID" value="MDT9608565.1"/>
    <property type="molecule type" value="Genomic_DNA"/>
</dbReference>
<dbReference type="RefSeq" id="WP_101887200.1">
    <property type="nucleotide sequence ID" value="NZ_JASOGN010000036.1"/>
</dbReference>
<dbReference type="Pfam" id="PF00890">
    <property type="entry name" value="FAD_binding_2"/>
    <property type="match status" value="1"/>
</dbReference>
<accession>A0AAW8WK28</accession>
<protein>
    <submittedName>
        <fullName evidence="7">FAD-dependent oxidoreductase</fullName>
    </submittedName>
</protein>
<keyword evidence="4" id="KW-0560">Oxidoreductase</keyword>
<feature type="domain" description="FAD-dependent oxidoreductase 2 FAD-binding" evidence="5">
    <location>
        <begin position="9"/>
        <end position="439"/>
    </location>
</feature>
<evidence type="ECO:0000313" key="7">
    <source>
        <dbReference type="EMBL" id="MDT9608565.1"/>
    </source>
</evidence>
<dbReference type="SUPFAM" id="SSF56425">
    <property type="entry name" value="Succinate dehydrogenase/fumarate reductase flavoprotein, catalytic domain"/>
    <property type="match status" value="1"/>
</dbReference>
<dbReference type="EMBL" id="JASOGN010000036">
    <property type="protein sequence ID" value="MDK6503210.1"/>
    <property type="molecule type" value="Genomic_DNA"/>
</dbReference>
<evidence type="ECO:0000256" key="2">
    <source>
        <dbReference type="ARBA" id="ARBA00022630"/>
    </source>
</evidence>
<dbReference type="InterPro" id="IPR027477">
    <property type="entry name" value="Succ_DH/fumarate_Rdtase_cat_sf"/>
</dbReference>
<organism evidence="7 8">
    <name type="scientific">Lactobacillus crispatus</name>
    <dbReference type="NCBI Taxonomy" id="47770"/>
    <lineage>
        <taxon>Bacteria</taxon>
        <taxon>Bacillati</taxon>
        <taxon>Bacillota</taxon>
        <taxon>Bacilli</taxon>
        <taxon>Lactobacillales</taxon>
        <taxon>Lactobacillaceae</taxon>
        <taxon>Lactobacillus</taxon>
    </lineage>
</organism>
<reference evidence="7" key="2">
    <citation type="submission" date="2023-08" db="EMBL/GenBank/DDBJ databases">
        <title>Lactobacillus from the Female Urinary Tract.</title>
        <authorList>
            <person name="Stegman N."/>
            <person name="Jackson B."/>
            <person name="Steiling M."/>
            <person name="Sedano C."/>
            <person name="Wolfe A."/>
            <person name="Putonti C."/>
        </authorList>
    </citation>
    <scope>NUCLEOTIDE SEQUENCE</scope>
    <source>
        <strain evidence="7">UMB5661</strain>
    </source>
</reference>
<dbReference type="SUPFAM" id="SSF51905">
    <property type="entry name" value="FAD/NAD(P)-binding domain"/>
    <property type="match status" value="1"/>
</dbReference>
<evidence type="ECO:0000313" key="6">
    <source>
        <dbReference type="EMBL" id="MDK6503210.1"/>
    </source>
</evidence>
<reference evidence="6" key="1">
    <citation type="submission" date="2023-05" db="EMBL/GenBank/DDBJ databases">
        <title>Cataloging the Phylogenetic Diversity of Human Bladder Bacteria.</title>
        <authorList>
            <person name="Du J."/>
        </authorList>
    </citation>
    <scope>NUCLEOTIDE SEQUENCE</scope>
    <source>
        <strain evidence="6">UMB9226</strain>
    </source>
</reference>
<dbReference type="InterPro" id="IPR036188">
    <property type="entry name" value="FAD/NAD-bd_sf"/>
</dbReference>
<evidence type="ECO:0000256" key="3">
    <source>
        <dbReference type="ARBA" id="ARBA00022827"/>
    </source>
</evidence>
<keyword evidence="2" id="KW-0285">Flavoprotein</keyword>
<gene>
    <name evidence="6" type="ORF">QP235_08530</name>
    <name evidence="7" type="ORF">RON39_00175</name>
</gene>
<comment type="caution">
    <text evidence="7">The sequence shown here is derived from an EMBL/GenBank/DDBJ whole genome shotgun (WGS) entry which is preliminary data.</text>
</comment>
<dbReference type="InterPro" id="IPR003953">
    <property type="entry name" value="FAD-dep_OxRdtase_2_FAD-bd"/>
</dbReference>
<dbReference type="Proteomes" id="UP001253287">
    <property type="component" value="Unassembled WGS sequence"/>
</dbReference>
<dbReference type="PANTHER" id="PTHR43400:SF7">
    <property type="entry name" value="FAD-DEPENDENT OXIDOREDUCTASE 2 FAD BINDING DOMAIN-CONTAINING PROTEIN"/>
    <property type="match status" value="1"/>
</dbReference>
<proteinExistence type="predicted"/>
<dbReference type="Gene3D" id="3.90.700.10">
    <property type="entry name" value="Succinate dehydrogenase/fumarate reductase flavoprotein, catalytic domain"/>
    <property type="match status" value="1"/>
</dbReference>